<evidence type="ECO:0000313" key="1">
    <source>
        <dbReference type="EMBL" id="VDO73699.1"/>
    </source>
</evidence>
<protein>
    <submittedName>
        <fullName evidence="1">Uncharacterized protein</fullName>
    </submittedName>
</protein>
<keyword evidence="2" id="KW-1185">Reference proteome</keyword>
<dbReference type="Proteomes" id="UP000269396">
    <property type="component" value="Unassembled WGS sequence"/>
</dbReference>
<name>A0A3P7YA38_9TREM</name>
<accession>A0A3P7YA38</accession>
<reference evidence="1 2" key="1">
    <citation type="submission" date="2018-11" db="EMBL/GenBank/DDBJ databases">
        <authorList>
            <consortium name="Pathogen Informatics"/>
        </authorList>
    </citation>
    <scope>NUCLEOTIDE SEQUENCE [LARGE SCALE GENOMIC DNA]</scope>
    <source>
        <strain>Denwood</strain>
        <strain evidence="2">Zambia</strain>
    </source>
</reference>
<dbReference type="AlphaFoldDB" id="A0A3P7YA38"/>
<organism evidence="1 2">
    <name type="scientific">Schistosoma mattheei</name>
    <dbReference type="NCBI Taxonomy" id="31246"/>
    <lineage>
        <taxon>Eukaryota</taxon>
        <taxon>Metazoa</taxon>
        <taxon>Spiralia</taxon>
        <taxon>Lophotrochozoa</taxon>
        <taxon>Platyhelminthes</taxon>
        <taxon>Trematoda</taxon>
        <taxon>Digenea</taxon>
        <taxon>Strigeidida</taxon>
        <taxon>Schistosomatoidea</taxon>
        <taxon>Schistosomatidae</taxon>
        <taxon>Schistosoma</taxon>
    </lineage>
</organism>
<gene>
    <name evidence="1" type="ORF">SMTD_LOCUS868</name>
</gene>
<evidence type="ECO:0000313" key="2">
    <source>
        <dbReference type="Proteomes" id="UP000269396"/>
    </source>
</evidence>
<sequence length="111" mass="12786">MLTFSYITNYHRVGAVVLILHDIADCWMEVSERNYVISLKMKSGNCCTFVPGSIYTITDIYSILKNHYKSRVFVIPIFKLILNVYNSFCVASNFLRFKSGLLLFINKLSSI</sequence>
<dbReference type="EMBL" id="UZAL01000868">
    <property type="protein sequence ID" value="VDO73699.1"/>
    <property type="molecule type" value="Genomic_DNA"/>
</dbReference>
<proteinExistence type="predicted"/>